<comment type="caution">
    <text evidence="1">The sequence shown here is derived from an EMBL/GenBank/DDBJ whole genome shotgun (WGS) entry which is preliminary data.</text>
</comment>
<gene>
    <name evidence="1" type="ORF">J2W52_005649</name>
</gene>
<proteinExistence type="predicted"/>
<keyword evidence="2" id="KW-1185">Reference proteome</keyword>
<dbReference type="Proteomes" id="UP001250791">
    <property type="component" value="Unassembled WGS sequence"/>
</dbReference>
<dbReference type="EMBL" id="JAVDUP010000012">
    <property type="protein sequence ID" value="MDR6904016.1"/>
    <property type="molecule type" value="Genomic_DNA"/>
</dbReference>
<accession>A0ABU1SYF8</accession>
<name>A0ABU1SYF8_9HYPH</name>
<sequence>MRVLRFACIDETQNHLHVLQVVDIHCRYPTELFQLVQNNIRRCEIGVYGDRGSCGAR</sequence>
<reference evidence="1 2" key="1">
    <citation type="submission" date="2023-07" db="EMBL/GenBank/DDBJ databases">
        <title>Sorghum-associated microbial communities from plants grown in Nebraska, USA.</title>
        <authorList>
            <person name="Schachtman D."/>
        </authorList>
    </citation>
    <scope>NUCLEOTIDE SEQUENCE [LARGE SCALE GENOMIC DNA]</scope>
    <source>
        <strain evidence="1 2">3199</strain>
    </source>
</reference>
<evidence type="ECO:0000313" key="2">
    <source>
        <dbReference type="Proteomes" id="UP001250791"/>
    </source>
</evidence>
<evidence type="ECO:0000313" key="1">
    <source>
        <dbReference type="EMBL" id="MDR6904016.1"/>
    </source>
</evidence>
<organism evidence="1 2">
    <name type="scientific">Rhizobium miluonense</name>
    <dbReference type="NCBI Taxonomy" id="411945"/>
    <lineage>
        <taxon>Bacteria</taxon>
        <taxon>Pseudomonadati</taxon>
        <taxon>Pseudomonadota</taxon>
        <taxon>Alphaproteobacteria</taxon>
        <taxon>Hyphomicrobiales</taxon>
        <taxon>Rhizobiaceae</taxon>
        <taxon>Rhizobium/Agrobacterium group</taxon>
        <taxon>Rhizobium</taxon>
    </lineage>
</organism>
<protein>
    <submittedName>
        <fullName evidence="1">Uncharacterized protein</fullName>
    </submittedName>
</protein>